<sequence>MKKTQKLMLVVLFGLTFTLQAQEKRSIANLQLGIGGTVEGTSVKTPAVYGSYEYFPWDNLSIGGLIGYSTLNIKIENAFGDDIDNDSSNFVAGGLMNYYFYQDEKLEFYSHIALGYASGLTASLFYEFGAGGRYKLSDSLYLNSEIGIGLSLLKVGVTFQL</sequence>
<dbReference type="EMBL" id="MSCM01000002">
    <property type="protein sequence ID" value="PQJ76484.1"/>
    <property type="molecule type" value="Genomic_DNA"/>
</dbReference>
<feature type="signal peptide" evidence="1">
    <location>
        <begin position="1"/>
        <end position="21"/>
    </location>
</feature>
<organism evidence="2 3">
    <name type="scientific">Polaribacter glomeratus</name>
    <dbReference type="NCBI Taxonomy" id="102"/>
    <lineage>
        <taxon>Bacteria</taxon>
        <taxon>Pseudomonadati</taxon>
        <taxon>Bacteroidota</taxon>
        <taxon>Flavobacteriia</taxon>
        <taxon>Flavobacteriales</taxon>
        <taxon>Flavobacteriaceae</taxon>
    </lineage>
</organism>
<evidence type="ECO:0000313" key="3">
    <source>
        <dbReference type="Proteomes" id="UP000239068"/>
    </source>
</evidence>
<keyword evidence="1" id="KW-0732">Signal</keyword>
<evidence type="ECO:0000313" key="2">
    <source>
        <dbReference type="EMBL" id="PQJ76484.1"/>
    </source>
</evidence>
<name>A0A2S7WFV4_9FLAO</name>
<protein>
    <recommendedName>
        <fullName evidence="4">Outer membrane protein beta-barrel domain-containing protein</fullName>
    </recommendedName>
</protein>
<evidence type="ECO:0000256" key="1">
    <source>
        <dbReference type="SAM" id="SignalP"/>
    </source>
</evidence>
<gene>
    <name evidence="2" type="ORF">BTO16_11300</name>
</gene>
<dbReference type="Proteomes" id="UP000239068">
    <property type="component" value="Unassembled WGS sequence"/>
</dbReference>
<reference evidence="2 3" key="1">
    <citation type="submission" date="2016-12" db="EMBL/GenBank/DDBJ databases">
        <title>Trade-off between light-utilization and light-protection in marine flavobacteria.</title>
        <authorList>
            <person name="Kumagai Y."/>
            <person name="Yoshizawa S."/>
            <person name="Kogure K."/>
            <person name="Iwasaki W."/>
        </authorList>
    </citation>
    <scope>NUCLEOTIDE SEQUENCE [LARGE SCALE GENOMIC DNA]</scope>
    <source>
        <strain evidence="2 3">ATCC 43844</strain>
    </source>
</reference>
<evidence type="ECO:0008006" key="4">
    <source>
        <dbReference type="Google" id="ProtNLM"/>
    </source>
</evidence>
<feature type="chain" id="PRO_5015531001" description="Outer membrane protein beta-barrel domain-containing protein" evidence="1">
    <location>
        <begin position="22"/>
        <end position="161"/>
    </location>
</feature>
<comment type="caution">
    <text evidence="2">The sequence shown here is derived from an EMBL/GenBank/DDBJ whole genome shotgun (WGS) entry which is preliminary data.</text>
</comment>
<accession>A0A2S7WFV4</accession>
<proteinExistence type="predicted"/>
<dbReference type="AlphaFoldDB" id="A0A2S7WFV4"/>
<keyword evidence="3" id="KW-1185">Reference proteome</keyword>